<evidence type="ECO:0000313" key="1">
    <source>
        <dbReference type="EMBL" id="VVC29440.1"/>
    </source>
</evidence>
<dbReference type="Proteomes" id="UP000325440">
    <property type="component" value="Unassembled WGS sequence"/>
</dbReference>
<proteinExistence type="predicted"/>
<protein>
    <submittedName>
        <fullName evidence="1">Uncharacterized protein</fullName>
    </submittedName>
</protein>
<organism evidence="1 2">
    <name type="scientific">Cinara cedri</name>
    <dbReference type="NCBI Taxonomy" id="506608"/>
    <lineage>
        <taxon>Eukaryota</taxon>
        <taxon>Metazoa</taxon>
        <taxon>Ecdysozoa</taxon>
        <taxon>Arthropoda</taxon>
        <taxon>Hexapoda</taxon>
        <taxon>Insecta</taxon>
        <taxon>Pterygota</taxon>
        <taxon>Neoptera</taxon>
        <taxon>Paraneoptera</taxon>
        <taxon>Hemiptera</taxon>
        <taxon>Sternorrhyncha</taxon>
        <taxon>Aphidomorpha</taxon>
        <taxon>Aphidoidea</taxon>
        <taxon>Aphididae</taxon>
        <taxon>Lachninae</taxon>
        <taxon>Cinara</taxon>
    </lineage>
</organism>
<accession>A0A5E4MB15</accession>
<reference evidence="1 2" key="1">
    <citation type="submission" date="2019-08" db="EMBL/GenBank/DDBJ databases">
        <authorList>
            <person name="Alioto T."/>
            <person name="Alioto T."/>
            <person name="Gomez Garrido J."/>
        </authorList>
    </citation>
    <scope>NUCLEOTIDE SEQUENCE [LARGE SCALE GENOMIC DNA]</scope>
</reference>
<dbReference type="EMBL" id="CABPRJ010000493">
    <property type="protein sequence ID" value="VVC29440.1"/>
    <property type="molecule type" value="Genomic_DNA"/>
</dbReference>
<dbReference type="AlphaFoldDB" id="A0A5E4MB15"/>
<sequence length="82" mass="9446">MAELLKALTKEDFQHSFDQWKKRMERPGAIRGTESRTKEIRVEGYDDVCRVRVLPVYCDAGYVAAAASLSDEVHLDFWGLRL</sequence>
<evidence type="ECO:0000313" key="2">
    <source>
        <dbReference type="Proteomes" id="UP000325440"/>
    </source>
</evidence>
<keyword evidence="2" id="KW-1185">Reference proteome</keyword>
<gene>
    <name evidence="1" type="ORF">CINCED_3A010215</name>
</gene>
<name>A0A5E4MB15_9HEMI</name>